<evidence type="ECO:0000259" key="6">
    <source>
        <dbReference type="Pfam" id="PF00155"/>
    </source>
</evidence>
<dbReference type="NCBIfam" id="NF005732">
    <property type="entry name" value="PRK07550.1"/>
    <property type="match status" value="1"/>
</dbReference>
<feature type="domain" description="Aminotransferase class I/classII large" evidence="6">
    <location>
        <begin position="33"/>
        <end position="382"/>
    </location>
</feature>
<evidence type="ECO:0000256" key="5">
    <source>
        <dbReference type="ARBA" id="ARBA00022898"/>
    </source>
</evidence>
<keyword evidence="8" id="KW-1185">Reference proteome</keyword>
<dbReference type="Proteomes" id="UP000632828">
    <property type="component" value="Unassembled WGS sequence"/>
</dbReference>
<dbReference type="CDD" id="cd00609">
    <property type="entry name" value="AAT_like"/>
    <property type="match status" value="1"/>
</dbReference>
<keyword evidence="5" id="KW-0663">Pyridoxal phosphate</keyword>
<dbReference type="EMBL" id="JACWUN010000001">
    <property type="protein sequence ID" value="MBD1399074.1"/>
    <property type="molecule type" value="Genomic_DNA"/>
</dbReference>
<protein>
    <submittedName>
        <fullName evidence="7">Aminotransferase</fullName>
    </submittedName>
</protein>
<evidence type="ECO:0000256" key="4">
    <source>
        <dbReference type="ARBA" id="ARBA00022679"/>
    </source>
</evidence>
<gene>
    <name evidence="7" type="ORF">ICT70_00130</name>
</gene>
<sequence>MKINSRLYQVQPPPITEVKSWLDKHRSSKESSLLDLCQAVPNYPPAPQLIAHLNQTLDDPATYRYSPDEGLPEVRTDLCNWYQRHYQSGPQPDQVCLTIGASQAFWLAMLCLCQPGDEVIVPLPAYFDHLMALQSYGVTPSYIPFDPNSSGIPDLATIEQKITPRTRALLLVTPSNPTGATIPPQQLEQLLDLAQARSIVLILDETYNCFIGAAPHQLFARSNWQQHFVHLASFGKTFALTGLRCGALIGAIELIEQGLKIQDSMVVCQPRPAQLALQYGCNHLDGWIAEKTQLMQQRHAAVSACFDTGINGFELTASGSFFAWVKHPWNGISGRQAARKLLDKVGIICLPGEAFGPDLEPYLRLAFGNLETDQINELRQRLEEL</sequence>
<dbReference type="InterPro" id="IPR015421">
    <property type="entry name" value="PyrdxlP-dep_Trfase_major"/>
</dbReference>
<dbReference type="GO" id="GO:0006520">
    <property type="term" value="P:amino acid metabolic process"/>
    <property type="evidence" value="ECO:0007669"/>
    <property type="project" value="InterPro"/>
</dbReference>
<comment type="caution">
    <text evidence="7">The sequence shown here is derived from an EMBL/GenBank/DDBJ whole genome shotgun (WGS) entry which is preliminary data.</text>
</comment>
<dbReference type="PANTHER" id="PTHR46383">
    <property type="entry name" value="ASPARTATE AMINOTRANSFERASE"/>
    <property type="match status" value="1"/>
</dbReference>
<dbReference type="InterPro" id="IPR015424">
    <property type="entry name" value="PyrdxlP-dep_Trfase"/>
</dbReference>
<dbReference type="InterPro" id="IPR004839">
    <property type="entry name" value="Aminotransferase_I/II_large"/>
</dbReference>
<organism evidence="7 8">
    <name type="scientific">Pelovirga terrestris</name>
    <dbReference type="NCBI Taxonomy" id="2771352"/>
    <lineage>
        <taxon>Bacteria</taxon>
        <taxon>Pseudomonadati</taxon>
        <taxon>Thermodesulfobacteriota</taxon>
        <taxon>Desulfuromonadia</taxon>
        <taxon>Geobacterales</taxon>
        <taxon>Geobacteraceae</taxon>
        <taxon>Pelovirga</taxon>
    </lineage>
</organism>
<dbReference type="Gene3D" id="3.40.640.10">
    <property type="entry name" value="Type I PLP-dependent aspartate aminotransferase-like (Major domain)"/>
    <property type="match status" value="1"/>
</dbReference>
<accession>A0A8J6UN79</accession>
<comment type="cofactor">
    <cofactor evidence="1">
        <name>pyridoxal 5'-phosphate</name>
        <dbReference type="ChEBI" id="CHEBI:597326"/>
    </cofactor>
</comment>
<dbReference type="PANTHER" id="PTHR46383:SF1">
    <property type="entry name" value="ASPARTATE AMINOTRANSFERASE"/>
    <property type="match status" value="1"/>
</dbReference>
<reference evidence="7" key="1">
    <citation type="submission" date="2020-09" db="EMBL/GenBank/DDBJ databases">
        <title>Pelobacter alkaliphilus sp. nov., a novel anaerobic arsenate-reducing bacterium from terrestrial mud volcano.</title>
        <authorList>
            <person name="Khomyakova M.A."/>
            <person name="Merkel A.Y."/>
            <person name="Slobodkin A.I."/>
        </authorList>
    </citation>
    <scope>NUCLEOTIDE SEQUENCE</scope>
    <source>
        <strain evidence="7">M08fum</strain>
    </source>
</reference>
<dbReference type="GO" id="GO:0030170">
    <property type="term" value="F:pyridoxal phosphate binding"/>
    <property type="evidence" value="ECO:0007669"/>
    <property type="project" value="InterPro"/>
</dbReference>
<evidence type="ECO:0000256" key="2">
    <source>
        <dbReference type="ARBA" id="ARBA00007441"/>
    </source>
</evidence>
<dbReference type="RefSeq" id="WP_191153354.1">
    <property type="nucleotide sequence ID" value="NZ_JACWUN010000001.1"/>
</dbReference>
<comment type="similarity">
    <text evidence="2">Belongs to the class-I pyridoxal-phosphate-dependent aminotransferase family.</text>
</comment>
<dbReference type="SUPFAM" id="SSF53383">
    <property type="entry name" value="PLP-dependent transferases"/>
    <property type="match status" value="1"/>
</dbReference>
<evidence type="ECO:0000256" key="3">
    <source>
        <dbReference type="ARBA" id="ARBA00022576"/>
    </source>
</evidence>
<dbReference type="GO" id="GO:0008483">
    <property type="term" value="F:transaminase activity"/>
    <property type="evidence" value="ECO:0007669"/>
    <property type="project" value="UniProtKB-KW"/>
</dbReference>
<dbReference type="InterPro" id="IPR050596">
    <property type="entry name" value="AspAT/PAT-like"/>
</dbReference>
<dbReference type="AlphaFoldDB" id="A0A8J6UN79"/>
<dbReference type="Pfam" id="PF00155">
    <property type="entry name" value="Aminotran_1_2"/>
    <property type="match status" value="1"/>
</dbReference>
<evidence type="ECO:0000313" key="8">
    <source>
        <dbReference type="Proteomes" id="UP000632828"/>
    </source>
</evidence>
<evidence type="ECO:0000313" key="7">
    <source>
        <dbReference type="EMBL" id="MBD1399074.1"/>
    </source>
</evidence>
<evidence type="ECO:0000256" key="1">
    <source>
        <dbReference type="ARBA" id="ARBA00001933"/>
    </source>
</evidence>
<keyword evidence="3 7" id="KW-0032">Aminotransferase</keyword>
<name>A0A8J6UN79_9BACT</name>
<proteinExistence type="inferred from homology"/>
<keyword evidence="4" id="KW-0808">Transferase</keyword>